<name>A0ACC2H2A1_DALPE</name>
<accession>A0ACC2H2A1</accession>
<comment type="caution">
    <text evidence="1">The sequence shown here is derived from an EMBL/GenBank/DDBJ whole genome shotgun (WGS) entry which is preliminary data.</text>
</comment>
<proteinExistence type="predicted"/>
<evidence type="ECO:0000313" key="2">
    <source>
        <dbReference type="Proteomes" id="UP001157502"/>
    </source>
</evidence>
<protein>
    <submittedName>
        <fullName evidence="1">Uncharacterized protein</fullName>
    </submittedName>
</protein>
<keyword evidence="2" id="KW-1185">Reference proteome</keyword>
<evidence type="ECO:0000313" key="1">
    <source>
        <dbReference type="EMBL" id="KAJ8009820.1"/>
    </source>
</evidence>
<organism evidence="1 2">
    <name type="scientific">Dallia pectoralis</name>
    <name type="common">Alaska blackfish</name>
    <dbReference type="NCBI Taxonomy" id="75939"/>
    <lineage>
        <taxon>Eukaryota</taxon>
        <taxon>Metazoa</taxon>
        <taxon>Chordata</taxon>
        <taxon>Craniata</taxon>
        <taxon>Vertebrata</taxon>
        <taxon>Euteleostomi</taxon>
        <taxon>Actinopterygii</taxon>
        <taxon>Neopterygii</taxon>
        <taxon>Teleostei</taxon>
        <taxon>Protacanthopterygii</taxon>
        <taxon>Esociformes</taxon>
        <taxon>Umbridae</taxon>
        <taxon>Dallia</taxon>
    </lineage>
</organism>
<dbReference type="Proteomes" id="UP001157502">
    <property type="component" value="Chromosome 6"/>
</dbReference>
<reference evidence="1" key="1">
    <citation type="submission" date="2021-05" db="EMBL/GenBank/DDBJ databases">
        <authorList>
            <person name="Pan Q."/>
            <person name="Jouanno E."/>
            <person name="Zahm M."/>
            <person name="Klopp C."/>
            <person name="Cabau C."/>
            <person name="Louis A."/>
            <person name="Berthelot C."/>
            <person name="Parey E."/>
            <person name="Roest Crollius H."/>
            <person name="Montfort J."/>
            <person name="Robinson-Rechavi M."/>
            <person name="Bouchez O."/>
            <person name="Lampietro C."/>
            <person name="Lopez Roques C."/>
            <person name="Donnadieu C."/>
            <person name="Postlethwait J."/>
            <person name="Bobe J."/>
            <person name="Dillon D."/>
            <person name="Chandos A."/>
            <person name="von Hippel F."/>
            <person name="Guiguen Y."/>
        </authorList>
    </citation>
    <scope>NUCLEOTIDE SEQUENCE</scope>
    <source>
        <strain evidence="1">YG-Jan2019</strain>
    </source>
</reference>
<dbReference type="EMBL" id="CM055733">
    <property type="protein sequence ID" value="KAJ8009820.1"/>
    <property type="molecule type" value="Genomic_DNA"/>
</dbReference>
<sequence>MQRSSRAGSARGSRRALPSVLDVQLDRLADTLKLLMSNSVPETLVFVVCKIIRDWVDRDFELRRDPVRAELKVATVACGCDEDSRAWSVPRGTRVQGLEPVLPSTTQRQTLSQPLWMGSFTGISLCGTVARRRGQSILVGQELTQRSRAGPPSFSQDSTGPDHGLHQTHIHQHRRGPLLFAHLADVMLSSRGAAACGPFSRGATRLLKPLLDNLSRFLASDQQPDMFGLNAAELPDVFLRSGSRYYGFRTQIRQRLAQPE</sequence>
<gene>
    <name evidence="1" type="ORF">DPEC_G00068170</name>
</gene>